<name>A0AAP9GD77_9VIBR</name>
<proteinExistence type="predicted"/>
<keyword evidence="3" id="KW-1185">Reference proteome</keyword>
<dbReference type="InterPro" id="IPR053537">
    <property type="entry name" value="DNA-guanine_TGase"/>
</dbReference>
<dbReference type="Proteomes" id="UP000272136">
    <property type="component" value="Chromosome 1"/>
</dbReference>
<dbReference type="AlphaFoldDB" id="A0AAP9GD77"/>
<dbReference type="Gene3D" id="3.20.20.105">
    <property type="entry name" value="Queuine tRNA-ribosyltransferase-like"/>
    <property type="match status" value="1"/>
</dbReference>
<sequence>MTKFRFYFPDNKDFVDPNFDGKDNTRTKYHRQYDDDHYAHEILAELPFDGMLISLAGVGTMQKRGKYYEQELTEDFYFLGAREFLRLNKSKFHDVKLMGDCGAFDYHAEKEPPFTVEELIEFYDRGGFDYGISLDHIVFPYFKNEETKDEFVKNNGSHVFHELIQESERRIKITLDNAEVFLEKSQGYTFEAYGVAHGYDKVSFIRSVKELQEMGYRKITIGGMIKAKTDEILDLLESLSEVRHPETEFHLLGICRFDNIPAYVKAGVTSADSTSPLMQGLKGGKYYSLSEETEHSKIEESLMIRARQCDHKNVQDHIEKYRDELLNHIREMGENNEFDIDLSNTALSVNECVKRLESDCLKKLRHYDETALALEGTIKALIAYEKVTNEAYLPSKMTPSKLSTLNRGEAKYRTFLEERKWRQCTCGICKGGLMNIIFRSNQSNRRRGIHNLAIVTKHKNRVIKSLETAAK</sequence>
<organism evidence="2 4">
    <name type="scientific">Vibrio owensii</name>
    <dbReference type="NCBI Taxonomy" id="696485"/>
    <lineage>
        <taxon>Bacteria</taxon>
        <taxon>Pseudomonadati</taxon>
        <taxon>Pseudomonadota</taxon>
        <taxon>Gammaproteobacteria</taxon>
        <taxon>Vibrionales</taxon>
        <taxon>Vibrionaceae</taxon>
        <taxon>Vibrio</taxon>
    </lineage>
</organism>
<dbReference type="EMBL" id="CP033137">
    <property type="protein sequence ID" value="AYO14646.1"/>
    <property type="molecule type" value="Genomic_DNA"/>
</dbReference>
<dbReference type="InterPro" id="IPR036511">
    <property type="entry name" value="TGT-like_sf"/>
</dbReference>
<dbReference type="RefSeq" id="WP_054822818.1">
    <property type="nucleotide sequence ID" value="NZ_CP033137.1"/>
</dbReference>
<dbReference type="GO" id="GO:0006400">
    <property type="term" value="P:tRNA modification"/>
    <property type="evidence" value="ECO:0007669"/>
    <property type="project" value="InterPro"/>
</dbReference>
<evidence type="ECO:0008006" key="5">
    <source>
        <dbReference type="Google" id="ProtNLM"/>
    </source>
</evidence>
<accession>A0AAP9GD77</accession>
<dbReference type="SUPFAM" id="SSF51713">
    <property type="entry name" value="tRNA-guanine transglycosylase"/>
    <property type="match status" value="1"/>
</dbReference>
<protein>
    <recommendedName>
        <fullName evidence="5">tRNA-guanine(15) transglycosylase-like domain-containing protein</fullName>
    </recommendedName>
</protein>
<dbReference type="Proteomes" id="UP000390336">
    <property type="component" value="Chromosome 1"/>
</dbReference>
<reference evidence="2 4" key="1">
    <citation type="journal article" date="2015" name="Genome Announc.">
        <title>Draft Genome Sequence of Vibrio owensii Strain SH-14, Which Causes Shrimp Acute Hepatopancreatic Necrosis Disease.</title>
        <authorList>
            <person name="Liu L."/>
            <person name="Xiao J."/>
            <person name="Xia X."/>
            <person name="Pan Y."/>
            <person name="Yan S."/>
            <person name="Wang Y."/>
        </authorList>
    </citation>
    <scope>NUCLEOTIDE SEQUENCE [LARGE SCALE GENOMIC DNA]</scope>
    <source>
        <strain evidence="2 4">SH14</strain>
    </source>
</reference>
<evidence type="ECO:0000313" key="2">
    <source>
        <dbReference type="EMBL" id="QGH47677.1"/>
    </source>
</evidence>
<reference evidence="1 3" key="2">
    <citation type="submission" date="2018-10" db="EMBL/GenBank/DDBJ databases">
        <title>Whole Genome of Vibrio owensii strain 170502, isolated from Acute Hepatopancreatic Necrosis Disease (AHPND) shrimp.</title>
        <authorList>
            <person name="Yan M."/>
            <person name="Wang X."/>
            <person name="Wang Y."/>
        </authorList>
    </citation>
    <scope>NUCLEOTIDE SEQUENCE [LARGE SCALE GENOMIC DNA]</scope>
    <source>
        <strain evidence="1 3">1700302</strain>
    </source>
</reference>
<reference evidence="2" key="3">
    <citation type="submission" date="2019-11" db="EMBL/GenBank/DDBJ databases">
        <title>Complete genome sequence of Vibrio owensii SH-14 isolated from shrimp with acute hepatopancreatic necrosis diease.</title>
        <authorList>
            <person name="Liang X."/>
            <person name="Wang Y."/>
        </authorList>
    </citation>
    <scope>NUCLEOTIDE SEQUENCE</scope>
    <source>
        <strain evidence="2">SH14</strain>
    </source>
</reference>
<evidence type="ECO:0000313" key="1">
    <source>
        <dbReference type="EMBL" id="AYO14646.1"/>
    </source>
</evidence>
<dbReference type="NCBIfam" id="NF041059">
    <property type="entry name" value="DpdA"/>
    <property type="match status" value="1"/>
</dbReference>
<evidence type="ECO:0000313" key="3">
    <source>
        <dbReference type="Proteomes" id="UP000272136"/>
    </source>
</evidence>
<dbReference type="EMBL" id="CP045859">
    <property type="protein sequence ID" value="QGH47677.1"/>
    <property type="molecule type" value="Genomic_DNA"/>
</dbReference>
<gene>
    <name evidence="2" type="ORF">APZ19_11445</name>
    <name evidence="1" type="ORF">D0812_09600</name>
</gene>
<evidence type="ECO:0000313" key="4">
    <source>
        <dbReference type="Proteomes" id="UP000390336"/>
    </source>
</evidence>